<dbReference type="Proteomes" id="UP000799302">
    <property type="component" value="Unassembled WGS sequence"/>
</dbReference>
<proteinExistence type="predicted"/>
<evidence type="ECO:0000259" key="2">
    <source>
        <dbReference type="Pfam" id="PF06985"/>
    </source>
</evidence>
<dbReference type="AlphaFoldDB" id="A0A6A6U4E0"/>
<evidence type="ECO:0000313" key="3">
    <source>
        <dbReference type="EMBL" id="KAF2666153.1"/>
    </source>
</evidence>
<feature type="domain" description="Heterokaryon incompatibility" evidence="2">
    <location>
        <begin position="52"/>
        <end position="194"/>
    </location>
</feature>
<feature type="region of interest" description="Disordered" evidence="1">
    <location>
        <begin position="748"/>
        <end position="783"/>
    </location>
</feature>
<evidence type="ECO:0000313" key="4">
    <source>
        <dbReference type="Proteomes" id="UP000799302"/>
    </source>
</evidence>
<organism evidence="3 4">
    <name type="scientific">Microthyrium microscopicum</name>
    <dbReference type="NCBI Taxonomy" id="703497"/>
    <lineage>
        <taxon>Eukaryota</taxon>
        <taxon>Fungi</taxon>
        <taxon>Dikarya</taxon>
        <taxon>Ascomycota</taxon>
        <taxon>Pezizomycotina</taxon>
        <taxon>Dothideomycetes</taxon>
        <taxon>Dothideomycetes incertae sedis</taxon>
        <taxon>Microthyriales</taxon>
        <taxon>Microthyriaceae</taxon>
        <taxon>Microthyrium</taxon>
    </lineage>
</organism>
<evidence type="ECO:0000256" key="1">
    <source>
        <dbReference type="SAM" id="MobiDB-lite"/>
    </source>
</evidence>
<protein>
    <submittedName>
        <fullName evidence="3">HET-domain-containing protein</fullName>
    </submittedName>
</protein>
<keyword evidence="4" id="KW-1185">Reference proteome</keyword>
<dbReference type="PANTHER" id="PTHR24148">
    <property type="entry name" value="ANKYRIN REPEAT DOMAIN-CONTAINING PROTEIN 39 HOMOLOG-RELATED"/>
    <property type="match status" value="1"/>
</dbReference>
<feature type="region of interest" description="Disordered" evidence="1">
    <location>
        <begin position="705"/>
        <end position="729"/>
    </location>
</feature>
<dbReference type="OrthoDB" id="3477286at2759"/>
<gene>
    <name evidence="3" type="ORF">BT63DRAFT_51148</name>
</gene>
<dbReference type="EMBL" id="MU004239">
    <property type="protein sequence ID" value="KAF2666153.1"/>
    <property type="molecule type" value="Genomic_DNA"/>
</dbReference>
<reference evidence="3" key="1">
    <citation type="journal article" date="2020" name="Stud. Mycol.">
        <title>101 Dothideomycetes genomes: a test case for predicting lifestyles and emergence of pathogens.</title>
        <authorList>
            <person name="Haridas S."/>
            <person name="Albert R."/>
            <person name="Binder M."/>
            <person name="Bloem J."/>
            <person name="Labutti K."/>
            <person name="Salamov A."/>
            <person name="Andreopoulos B."/>
            <person name="Baker S."/>
            <person name="Barry K."/>
            <person name="Bills G."/>
            <person name="Bluhm B."/>
            <person name="Cannon C."/>
            <person name="Castanera R."/>
            <person name="Culley D."/>
            <person name="Daum C."/>
            <person name="Ezra D."/>
            <person name="Gonzalez J."/>
            <person name="Henrissat B."/>
            <person name="Kuo A."/>
            <person name="Liang C."/>
            <person name="Lipzen A."/>
            <person name="Lutzoni F."/>
            <person name="Magnuson J."/>
            <person name="Mondo S."/>
            <person name="Nolan M."/>
            <person name="Ohm R."/>
            <person name="Pangilinan J."/>
            <person name="Park H.-J."/>
            <person name="Ramirez L."/>
            <person name="Alfaro M."/>
            <person name="Sun H."/>
            <person name="Tritt A."/>
            <person name="Yoshinaga Y."/>
            <person name="Zwiers L.-H."/>
            <person name="Turgeon B."/>
            <person name="Goodwin S."/>
            <person name="Spatafora J."/>
            <person name="Crous P."/>
            <person name="Grigoriev I."/>
        </authorList>
    </citation>
    <scope>NUCLEOTIDE SEQUENCE</scope>
    <source>
        <strain evidence="3">CBS 115976</strain>
    </source>
</reference>
<dbReference type="Pfam" id="PF06985">
    <property type="entry name" value="HET"/>
    <property type="match status" value="1"/>
</dbReference>
<dbReference type="InterPro" id="IPR052895">
    <property type="entry name" value="HetReg/Transcr_Mod"/>
</dbReference>
<sequence>MCTDCGLETYSYGSALKAGGFQIRLLRLHPARPKEADIVVELRVKNEAEAPYEAISWCWGTVPPRHPIRIRDENGDFCFKVTKNLEQALRRLRLPDKYRTIWIDTICIHQNDLQEKSRQVALMSEIYGRAQRVLIWLGDEDAISRRAFAFIQDHLLLLQKFDRLCQESAFDEDWMSLIRFTERPWFSRRWVIQEIALADQHTATIFSGRDEITWSQFSEAILLLDQALKGPLNLSRLFARTQDVMAYSTRAAPALGAIRLIRATSALSRKNDAAAPRAGRSLEYLVTSFTMFETSNSHDIIYALLSVSSDAFRLNPQSGSEMARDELLVSSEGPSVYLQKLMLEWWESHTAKVAFLVDYEAPYVAVYRRFISFCISNASPFYKLDILCRPWAPEPGATDEVVPSWICTMATSAHRLVEREGVGKRLVRRNADSLVGMPGTLRYNASYKPGPTTGNQVFRFHESVSRSMFVKGFILSELETLELPSQLGNIPPEWLKLVNWHNRGDLPPEEFWRTLVANRNHNNEEPPPFYPRACREIFQDFVDDTLDISTMLAQGSTIITEFLSRVQAVIWNRRLMRTRTGFLGLVPKNALYSDFIAILDGCSVPVVLRKHFKTKDDLDLEARDDADRQQNAVQYVAKQLVARYRERKANRIARAAQRAYESLQEHAPKMTWSINLDKTNIDASDSASKARDHALAWSILEPSQEMTAKSHVAPSSVKARSSTQDPVALENETNLEAIANVRLTTYSKDSTSVKRSREPDEHEEPPSMKRPKNSQIKIDNPVGQGKARQDWYWTLIGECYVHGMMDGQARQFQRESRVSCIGDGIFEIR</sequence>
<accession>A0A6A6U4E0</accession>
<feature type="compositionally biased region" description="Basic and acidic residues" evidence="1">
    <location>
        <begin position="751"/>
        <end position="767"/>
    </location>
</feature>
<dbReference type="PANTHER" id="PTHR24148:SF64">
    <property type="entry name" value="HETEROKARYON INCOMPATIBILITY DOMAIN-CONTAINING PROTEIN"/>
    <property type="match status" value="1"/>
</dbReference>
<name>A0A6A6U4E0_9PEZI</name>
<dbReference type="InterPro" id="IPR010730">
    <property type="entry name" value="HET"/>
</dbReference>